<evidence type="ECO:0000313" key="3">
    <source>
        <dbReference type="Proteomes" id="UP001165143"/>
    </source>
</evidence>
<keyword evidence="1" id="KW-0472">Membrane</keyword>
<evidence type="ECO:0000256" key="1">
    <source>
        <dbReference type="SAM" id="Phobius"/>
    </source>
</evidence>
<dbReference type="RefSeq" id="WP_158715041.1">
    <property type="nucleotide sequence ID" value="NZ_BSRX01000009.1"/>
</dbReference>
<dbReference type="Proteomes" id="UP001165143">
    <property type="component" value="Unassembled WGS sequence"/>
</dbReference>
<sequence length="128" mass="13831">MDVALVTQWGMLDISGMGEGLCAGARRRWRSRVNYPMLYWLTTKGPLVSLGVCLVVLGVTWKLTSFVQTFESALGFATPFAACGWRVIFLCAAAVIGWGIIPAFIGAVAGIAATQKLSNLYNQDKVDL</sequence>
<organism evidence="2 3">
    <name type="scientific">Kitasatospora phosalacinea</name>
    <dbReference type="NCBI Taxonomy" id="2065"/>
    <lineage>
        <taxon>Bacteria</taxon>
        <taxon>Bacillati</taxon>
        <taxon>Actinomycetota</taxon>
        <taxon>Actinomycetes</taxon>
        <taxon>Kitasatosporales</taxon>
        <taxon>Streptomycetaceae</taxon>
        <taxon>Kitasatospora</taxon>
    </lineage>
</organism>
<dbReference type="AlphaFoldDB" id="A0A9W6PFJ7"/>
<name>A0A9W6PFJ7_9ACTN</name>
<keyword evidence="1" id="KW-0812">Transmembrane</keyword>
<reference evidence="2" key="1">
    <citation type="submission" date="2023-02" db="EMBL/GenBank/DDBJ databases">
        <title>Kitasatospora phosalacinea NBRC 14362.</title>
        <authorList>
            <person name="Ichikawa N."/>
            <person name="Sato H."/>
            <person name="Tonouchi N."/>
        </authorList>
    </citation>
    <scope>NUCLEOTIDE SEQUENCE</scope>
    <source>
        <strain evidence="2">NBRC 14362</strain>
    </source>
</reference>
<accession>A0A9W6PFJ7</accession>
<proteinExistence type="predicted"/>
<feature type="transmembrane region" description="Helical" evidence="1">
    <location>
        <begin position="87"/>
        <end position="113"/>
    </location>
</feature>
<protein>
    <submittedName>
        <fullName evidence="2">Uncharacterized protein</fullName>
    </submittedName>
</protein>
<gene>
    <name evidence="2" type="ORF">Kpho01_19670</name>
</gene>
<keyword evidence="1" id="KW-1133">Transmembrane helix</keyword>
<feature type="transmembrane region" description="Helical" evidence="1">
    <location>
        <begin position="37"/>
        <end position="61"/>
    </location>
</feature>
<dbReference type="EMBL" id="BSRX01000009">
    <property type="protein sequence ID" value="GLW53956.1"/>
    <property type="molecule type" value="Genomic_DNA"/>
</dbReference>
<comment type="caution">
    <text evidence="2">The sequence shown here is derived from an EMBL/GenBank/DDBJ whole genome shotgun (WGS) entry which is preliminary data.</text>
</comment>
<evidence type="ECO:0000313" key="2">
    <source>
        <dbReference type="EMBL" id="GLW53956.1"/>
    </source>
</evidence>